<dbReference type="EMBL" id="OU503036">
    <property type="protein sequence ID" value="CAI9754613.1"/>
    <property type="molecule type" value="Genomic_DNA"/>
</dbReference>
<dbReference type="Proteomes" id="UP000834106">
    <property type="component" value="Chromosome 1"/>
</dbReference>
<evidence type="ECO:0000313" key="2">
    <source>
        <dbReference type="Proteomes" id="UP000834106"/>
    </source>
</evidence>
<gene>
    <name evidence="1" type="ORF">FPE_LOCUS2044</name>
</gene>
<sequence length="129" mass="14686">MLRASVTWSTKTHFYFSPSLVEPLHKPCSFLTRNCSYFSSLCNKTPKLYVQFWHSLTSECLVAILANKPAETDITFKLPVLDCISSVNNSNLFEVLAYSFKKEDLWLQVSSFADGKNIIPASNFLDITY</sequence>
<accession>A0AAD1YNY4</accession>
<protein>
    <submittedName>
        <fullName evidence="1">Uncharacterized protein</fullName>
    </submittedName>
</protein>
<dbReference type="AlphaFoldDB" id="A0AAD1YNY4"/>
<keyword evidence="2" id="KW-1185">Reference proteome</keyword>
<name>A0AAD1YNY4_9LAMI</name>
<evidence type="ECO:0000313" key="1">
    <source>
        <dbReference type="EMBL" id="CAI9754613.1"/>
    </source>
</evidence>
<proteinExistence type="predicted"/>
<reference evidence="1" key="1">
    <citation type="submission" date="2023-05" db="EMBL/GenBank/DDBJ databases">
        <authorList>
            <person name="Huff M."/>
        </authorList>
    </citation>
    <scope>NUCLEOTIDE SEQUENCE</scope>
</reference>
<organism evidence="1 2">
    <name type="scientific">Fraxinus pennsylvanica</name>
    <dbReference type="NCBI Taxonomy" id="56036"/>
    <lineage>
        <taxon>Eukaryota</taxon>
        <taxon>Viridiplantae</taxon>
        <taxon>Streptophyta</taxon>
        <taxon>Embryophyta</taxon>
        <taxon>Tracheophyta</taxon>
        <taxon>Spermatophyta</taxon>
        <taxon>Magnoliopsida</taxon>
        <taxon>eudicotyledons</taxon>
        <taxon>Gunneridae</taxon>
        <taxon>Pentapetalae</taxon>
        <taxon>asterids</taxon>
        <taxon>lamiids</taxon>
        <taxon>Lamiales</taxon>
        <taxon>Oleaceae</taxon>
        <taxon>Oleeae</taxon>
        <taxon>Fraxinus</taxon>
    </lineage>
</organism>